<organism evidence="1 2">
    <name type="scientific">Paraburkholderia monticola</name>
    <dbReference type="NCBI Taxonomy" id="1399968"/>
    <lineage>
        <taxon>Bacteria</taxon>
        <taxon>Pseudomonadati</taxon>
        <taxon>Pseudomonadota</taxon>
        <taxon>Betaproteobacteria</taxon>
        <taxon>Burkholderiales</taxon>
        <taxon>Burkholderiaceae</taxon>
        <taxon>Paraburkholderia</taxon>
    </lineage>
</organism>
<dbReference type="EMBL" id="LRBG01000004">
    <property type="protein sequence ID" value="KXU89823.1"/>
    <property type="molecule type" value="Genomic_DNA"/>
</dbReference>
<proteinExistence type="predicted"/>
<dbReference type="OrthoDB" id="138803at2"/>
<comment type="caution">
    <text evidence="1">The sequence shown here is derived from an EMBL/GenBank/DDBJ whole genome shotgun (WGS) entry which is preliminary data.</text>
</comment>
<keyword evidence="2" id="KW-1185">Reference proteome</keyword>
<dbReference type="Pfam" id="PF11855">
    <property type="entry name" value="DUF3375"/>
    <property type="match status" value="1"/>
</dbReference>
<evidence type="ECO:0000313" key="2">
    <source>
        <dbReference type="Proteomes" id="UP000075613"/>
    </source>
</evidence>
<gene>
    <name evidence="1" type="ORF">CI15_06455</name>
</gene>
<evidence type="ECO:0008006" key="3">
    <source>
        <dbReference type="Google" id="ProtNLM"/>
    </source>
</evidence>
<dbReference type="Proteomes" id="UP000075613">
    <property type="component" value="Unassembled WGS sequence"/>
</dbReference>
<accession>A0A149PXU4</accession>
<dbReference type="InterPro" id="IPR021804">
    <property type="entry name" value="DUF3375"/>
</dbReference>
<name>A0A149PXU4_9BURK</name>
<evidence type="ECO:0000313" key="1">
    <source>
        <dbReference type="EMBL" id="KXU89823.1"/>
    </source>
</evidence>
<reference evidence="1 2" key="1">
    <citation type="journal article" date="2015" name="Int. J. Syst. Evol. Microbiol.">
        <title>Burkholderia monticola sp. nov., isolated from mountain soil.</title>
        <authorList>
            <person name="Baek I."/>
            <person name="Seo B."/>
            <person name="Lee I."/>
            <person name="Yi H."/>
            <person name="Chun J."/>
        </authorList>
    </citation>
    <scope>NUCLEOTIDE SEQUENCE [LARGE SCALE GENOMIC DNA]</scope>
    <source>
        <strain evidence="1 2">JC2948</strain>
    </source>
</reference>
<sequence length="487" mass="54656">MKALRGAAALRNLREQPLWRLLAATKAPVVIALLQSLFTGTDKALSSSVLHERLARDIDSLRSTGEELPQSPQAYVSEWLNQGWLTRRFPIGAPEEEYELSAEALTSVRFVTGLLTPRTTATESRLSVVIHQLSRLAEATNTNPEARLAALRAERERIDTAIADVERGGARVLPSDRAIENAREVIALAQDLAADFRSVRDEFERLNRGLRQSLMENEGSRGDVLEQLFAGVDLIGESDAGRTFNAFWRLLTDSEQAATLRESLDEVTSRPFARQLESHERKFLHGLTGALLNEGRGVHDVLQHFARSLKSFVQSREFLEHRRLHSLLKEATQAALTAKNAVRPNEQVGFELMQSSGRIRSVSQWALYDPTQRVTDWSMRVAEPSELDLETVSELVRQSEIDFRTLKAHLRTILERQSQVTIGQTLIEFPAEQGLGSVVGYVALGAKHGEVTDGIELVSWEGDDTTQRRAKIPTIYFMRERYLELVD</sequence>
<dbReference type="RefSeq" id="WP_062125367.1">
    <property type="nucleotide sequence ID" value="NZ_LRBG01000004.1"/>
</dbReference>
<dbReference type="STRING" id="1399968.CI15_06455"/>
<protein>
    <recommendedName>
        <fullName evidence="3">DUF3375 domain-containing protein</fullName>
    </recommendedName>
</protein>
<dbReference type="AlphaFoldDB" id="A0A149PXU4"/>